<comment type="caution">
    <text evidence="3">The sequence shown here is derived from an EMBL/GenBank/DDBJ whole genome shotgun (WGS) entry which is preliminary data.</text>
</comment>
<accession>A0ABS3QMH7</accession>
<dbReference type="Gene3D" id="2.60.120.200">
    <property type="match status" value="1"/>
</dbReference>
<dbReference type="InterPro" id="IPR011628">
    <property type="entry name" value="Cleaved_adhesin"/>
</dbReference>
<feature type="domain" description="Cleaved adhesin" evidence="2">
    <location>
        <begin position="380"/>
        <end position="543"/>
    </location>
</feature>
<protein>
    <submittedName>
        <fullName evidence="3">Choice-of-anchor J domain-containing protein</fullName>
    </submittedName>
</protein>
<dbReference type="Gene3D" id="2.60.40.10">
    <property type="entry name" value="Immunoglobulins"/>
    <property type="match status" value="1"/>
</dbReference>
<keyword evidence="1" id="KW-0732">Signal</keyword>
<dbReference type="Pfam" id="PF07675">
    <property type="entry name" value="Cleaved_Adhesin"/>
    <property type="match status" value="1"/>
</dbReference>
<keyword evidence="4" id="KW-1185">Reference proteome</keyword>
<organism evidence="3 4">
    <name type="scientific">Hymenobacter negativus</name>
    <dbReference type="NCBI Taxonomy" id="2795026"/>
    <lineage>
        <taxon>Bacteria</taxon>
        <taxon>Pseudomonadati</taxon>
        <taxon>Bacteroidota</taxon>
        <taxon>Cytophagia</taxon>
        <taxon>Cytophagales</taxon>
        <taxon>Hymenobacteraceae</taxon>
        <taxon>Hymenobacter</taxon>
    </lineage>
</organism>
<name>A0ABS3QMH7_9BACT</name>
<dbReference type="EMBL" id="JAGETZ010000017">
    <property type="protein sequence ID" value="MBO2012464.1"/>
    <property type="molecule type" value="Genomic_DNA"/>
</dbReference>
<evidence type="ECO:0000313" key="4">
    <source>
        <dbReference type="Proteomes" id="UP000664369"/>
    </source>
</evidence>
<sequence>MKQLLLSLTLAALSSAPLRAQQHLALYEEFTGENCGPCAVYNPDLWTLLGANSTKVVALSYQSPIPFAGPIYNAYRTVTDARSQYYNVPFAPYGRLDGTGLGTGTAVPSGPGHVANLLQSDIDAAAATAAPFTIGAAHQWRPAGDSLTATITITAAGAYAPSGANLKLRVALIERLHYATAPGTNGETDFHNVVREMYPDAGGTQLPNAWTAGQSQTFTLTGRVPSYVNKAPNGETRIVAWVQNDTDQTVAQAAVSAYIPLPMDIASTGLLLPGPFVCDSASTTLYPVVSLTNAASTPLTSASIYYRLDTGAWLTYAWTGALPAQTTTLVGLPALVVAPGTHVVTDSVALPNGAPDVNGGNNMSRATVVLYNTARAALPTTASFENAGALPPNWLLYDANANGQNWTLANVGHNNSSYALRHSNADFFAGEVNYAIIAAANLPNGGKVLDFYVAYAQLFAISDLLEVVYSTNCGASWVSLWGQGGAALATAPSMTFAMGAFVPTQSQWALQTVDLRNVPRNAMLAFRATSGYGNNFYLDDVTIRATPLAVTDAVSPASIALAPNPTNLEAELSFDLRQAGTVRVDLVDALGRVAAMPTNGNLRAGLQHIRLNTAGLATGLYNVVIHTADGSLTRHLSVVH</sequence>
<dbReference type="RefSeq" id="WP_208178202.1">
    <property type="nucleotide sequence ID" value="NZ_JAGETZ010000017.1"/>
</dbReference>
<evidence type="ECO:0000313" key="3">
    <source>
        <dbReference type="EMBL" id="MBO2012464.1"/>
    </source>
</evidence>
<dbReference type="NCBIfam" id="NF038128">
    <property type="entry name" value="choice_anch_J"/>
    <property type="match status" value="1"/>
</dbReference>
<feature type="signal peptide" evidence="1">
    <location>
        <begin position="1"/>
        <end position="20"/>
    </location>
</feature>
<evidence type="ECO:0000259" key="2">
    <source>
        <dbReference type="Pfam" id="PF07675"/>
    </source>
</evidence>
<gene>
    <name evidence="3" type="ORF">J4E00_25605</name>
</gene>
<reference evidence="3 4" key="1">
    <citation type="submission" date="2021-03" db="EMBL/GenBank/DDBJ databases">
        <authorList>
            <person name="Kim M.K."/>
        </authorList>
    </citation>
    <scope>NUCLEOTIDE SEQUENCE [LARGE SCALE GENOMIC DNA]</scope>
    <source>
        <strain evidence="3 4">BT442</strain>
    </source>
</reference>
<proteinExistence type="predicted"/>
<feature type="chain" id="PRO_5046071185" evidence="1">
    <location>
        <begin position="21"/>
        <end position="640"/>
    </location>
</feature>
<evidence type="ECO:0000256" key="1">
    <source>
        <dbReference type="SAM" id="SignalP"/>
    </source>
</evidence>
<dbReference type="InterPro" id="IPR013783">
    <property type="entry name" value="Ig-like_fold"/>
</dbReference>
<dbReference type="Proteomes" id="UP000664369">
    <property type="component" value="Unassembled WGS sequence"/>
</dbReference>